<sequence length="222" mass="24342">MTAKPRRHAADRLFGTGRSAGEEDLPDLDEDEVLWSEEDVCRRGADHRRFKLAAGALSFAFGDGSSPDRRAAASTPVKVPVWPGFIKMAAAVAVEGEEEGGGWVPPHEYLAREKGRSGSTSVLEGAGRTLKGRDVIRVRDAVWSRTGVLLLSIYWFANFVIPGLMSKNFEPVASETEKETEEETAEEEEEVIQGGEMKQGANLQANVKAKRRRGRKKTASSR</sequence>
<name>A0A8J5H964_ZINOF</name>
<reference evidence="4 5" key="1">
    <citation type="submission" date="2020-08" db="EMBL/GenBank/DDBJ databases">
        <title>Plant Genome Project.</title>
        <authorList>
            <person name="Zhang R.-G."/>
        </authorList>
    </citation>
    <scope>NUCLEOTIDE SEQUENCE [LARGE SCALE GENOMIC DNA]</scope>
    <source>
        <tissue evidence="4">Rhizome</tissue>
    </source>
</reference>
<feature type="compositionally biased region" description="Basic residues" evidence="2">
    <location>
        <begin position="208"/>
        <end position="222"/>
    </location>
</feature>
<dbReference type="InterPro" id="IPR007608">
    <property type="entry name" value="Senescence_reg_S40"/>
</dbReference>
<feature type="transmembrane region" description="Helical" evidence="3">
    <location>
        <begin position="147"/>
        <end position="165"/>
    </location>
</feature>
<dbReference type="Pfam" id="PF04520">
    <property type="entry name" value="Senescence_reg"/>
    <property type="match status" value="1"/>
</dbReference>
<feature type="region of interest" description="Disordered" evidence="2">
    <location>
        <begin position="172"/>
        <end position="222"/>
    </location>
</feature>
<gene>
    <name evidence="4" type="ORF">ZIOFF_019183</name>
</gene>
<dbReference type="GO" id="GO:0010150">
    <property type="term" value="P:leaf senescence"/>
    <property type="evidence" value="ECO:0007669"/>
    <property type="project" value="UniProtKB-ARBA"/>
</dbReference>
<dbReference type="EMBL" id="JACMSC010000005">
    <property type="protein sequence ID" value="KAG6522049.1"/>
    <property type="molecule type" value="Genomic_DNA"/>
</dbReference>
<dbReference type="PANTHER" id="PTHR33083:SF93">
    <property type="entry name" value="OS07G0516300 PROTEIN"/>
    <property type="match status" value="1"/>
</dbReference>
<protein>
    <submittedName>
        <fullName evidence="4">Uncharacterized protein</fullName>
    </submittedName>
</protein>
<dbReference type="PANTHER" id="PTHR33083">
    <property type="entry name" value="EXPRESSED PROTEIN"/>
    <property type="match status" value="1"/>
</dbReference>
<keyword evidence="5" id="KW-1185">Reference proteome</keyword>
<comment type="similarity">
    <text evidence="1">Belongs to the senescence regulator S40 family.</text>
</comment>
<evidence type="ECO:0000313" key="5">
    <source>
        <dbReference type="Proteomes" id="UP000734854"/>
    </source>
</evidence>
<organism evidence="4 5">
    <name type="scientific">Zingiber officinale</name>
    <name type="common">Ginger</name>
    <name type="synonym">Amomum zingiber</name>
    <dbReference type="NCBI Taxonomy" id="94328"/>
    <lineage>
        <taxon>Eukaryota</taxon>
        <taxon>Viridiplantae</taxon>
        <taxon>Streptophyta</taxon>
        <taxon>Embryophyta</taxon>
        <taxon>Tracheophyta</taxon>
        <taxon>Spermatophyta</taxon>
        <taxon>Magnoliopsida</taxon>
        <taxon>Liliopsida</taxon>
        <taxon>Zingiberales</taxon>
        <taxon>Zingiberaceae</taxon>
        <taxon>Zingiber</taxon>
    </lineage>
</organism>
<keyword evidence="3" id="KW-1133">Transmembrane helix</keyword>
<dbReference type="Proteomes" id="UP000734854">
    <property type="component" value="Unassembled WGS sequence"/>
</dbReference>
<dbReference type="AlphaFoldDB" id="A0A8J5H964"/>
<evidence type="ECO:0000313" key="4">
    <source>
        <dbReference type="EMBL" id="KAG6522049.1"/>
    </source>
</evidence>
<evidence type="ECO:0000256" key="1">
    <source>
        <dbReference type="ARBA" id="ARBA00034773"/>
    </source>
</evidence>
<evidence type="ECO:0000256" key="2">
    <source>
        <dbReference type="SAM" id="MobiDB-lite"/>
    </source>
</evidence>
<accession>A0A8J5H964</accession>
<proteinExistence type="inferred from homology"/>
<evidence type="ECO:0000256" key="3">
    <source>
        <dbReference type="SAM" id="Phobius"/>
    </source>
</evidence>
<feature type="region of interest" description="Disordered" evidence="2">
    <location>
        <begin position="1"/>
        <end position="25"/>
    </location>
</feature>
<keyword evidence="3" id="KW-0812">Transmembrane</keyword>
<keyword evidence="3" id="KW-0472">Membrane</keyword>
<feature type="compositionally biased region" description="Acidic residues" evidence="2">
    <location>
        <begin position="178"/>
        <end position="191"/>
    </location>
</feature>
<comment type="caution">
    <text evidence="4">The sequence shown here is derived from an EMBL/GenBank/DDBJ whole genome shotgun (WGS) entry which is preliminary data.</text>
</comment>